<protein>
    <submittedName>
        <fullName evidence="1">Uncharacterized protein</fullName>
    </submittedName>
</protein>
<evidence type="ECO:0000313" key="2">
    <source>
        <dbReference type="Proteomes" id="UP000001301"/>
    </source>
</evidence>
<proteinExistence type="predicted"/>
<evidence type="ECO:0000313" key="1">
    <source>
        <dbReference type="EMBL" id="AAW31016.1"/>
    </source>
</evidence>
<dbReference type="AlphaFoldDB" id="Q5LK90"/>
<dbReference type="PATRIC" id="fig|281309.8.peg.5544"/>
<dbReference type="Proteomes" id="UP000001301">
    <property type="component" value="Plasmid pBT9727"/>
</dbReference>
<gene>
    <name evidence="1" type="ordered locus">pBT9727_0045</name>
</gene>
<accession>Q5LK90</accession>
<dbReference type="Gene3D" id="2.30.30.100">
    <property type="match status" value="1"/>
</dbReference>
<name>Q5LK90_BACHK</name>
<dbReference type="HOGENOM" id="CLU_1197826_0_0_9"/>
<dbReference type="KEGG" id="btk:pBT9727_0045"/>
<sequence length="255" mass="29356">MVVYSMGKNYSVDRDKKGRFRHSYVFMRGADVEIKLLGHEGLLKGKVTTIEEYYCVLDVKGDGDPYQVTVNFAEVKYIRHEEFVPVEERSPNYKPEDKKTSFVFGIGEKIACAFKDGKRIKGSVISEGAYYLYIKTDKGNFCTIMKSALSYIAHGKHIPVLETNDFYTEEMKAAGYEKPTEYVFAVGDQITVFFANGKSVTGLVLDESKYWVLLQSEKVQITVFKGSYSYFKHQIYENKPFLYQANKRLKKELKK</sequence>
<reference evidence="1 2" key="1">
    <citation type="journal article" date="2006" name="J. Bacteriol.">
        <title>Pathogenomic sequence analysis of Bacillus cereus and Bacillus thuringiensis isolates closely related to Bacillus anthracis.</title>
        <authorList>
            <person name="Han C.S."/>
            <person name="Xie G."/>
            <person name="Challacombe J.F."/>
            <person name="Altherr M.R."/>
            <person name="Bhotika S.S."/>
            <person name="Brown N."/>
            <person name="Bruce D."/>
            <person name="Campbell C.S."/>
            <person name="Campbell M.L."/>
            <person name="Chen J."/>
            <person name="Chertkov O."/>
            <person name="Cleland C."/>
            <person name="Dimitrijevic M."/>
            <person name="Doggett N.A."/>
            <person name="Fawcett J.J."/>
            <person name="Glavina T."/>
            <person name="Goodwin L.A."/>
            <person name="Green L.D."/>
            <person name="Hill K.K."/>
            <person name="Hitchcock P."/>
            <person name="Jackson P.J."/>
            <person name="Keim P."/>
            <person name="Kewalramani A.R."/>
            <person name="Longmire J."/>
            <person name="Lucas S."/>
            <person name="Malfatti S."/>
            <person name="McMurry K."/>
            <person name="Meincke L.J."/>
            <person name="Misra M."/>
            <person name="Moseman B.L."/>
            <person name="Mundt M."/>
            <person name="Munk A.C."/>
            <person name="Okinaka R.T."/>
            <person name="Parson-Quintana B."/>
            <person name="Reilly L.P."/>
            <person name="Richardson P."/>
            <person name="Robinson D.L."/>
            <person name="Rubin E."/>
            <person name="Saunders E."/>
            <person name="Tapia R."/>
            <person name="Tesmer J.G."/>
            <person name="Thayer N."/>
            <person name="Thompson L.S."/>
            <person name="Tice H."/>
            <person name="Ticknor L.O."/>
            <person name="Wills P.L."/>
            <person name="Brettin T.S."/>
            <person name="Gilna P."/>
        </authorList>
    </citation>
    <scope>NUCLEOTIDE SEQUENCE [LARGE SCALE GENOMIC DNA]</scope>
    <source>
        <strain evidence="1 2">97-27</strain>
        <plasmid evidence="2">pBT9727</plasmid>
    </source>
</reference>
<keyword evidence="1" id="KW-0614">Plasmid</keyword>
<geneLocation type="plasmid" evidence="1 2">
    <name>pBT9727</name>
</geneLocation>
<organism evidence="1 2">
    <name type="scientific">Bacillus thuringiensis subsp. konkukian (strain 97-27)</name>
    <dbReference type="NCBI Taxonomy" id="281309"/>
    <lineage>
        <taxon>Bacteria</taxon>
        <taxon>Bacillati</taxon>
        <taxon>Bacillota</taxon>
        <taxon>Bacilli</taxon>
        <taxon>Bacillales</taxon>
        <taxon>Bacillaceae</taxon>
        <taxon>Bacillus</taxon>
        <taxon>Bacillus cereus group</taxon>
    </lineage>
</organism>
<dbReference type="EMBL" id="CP000047">
    <property type="protein sequence ID" value="AAW31016.1"/>
    <property type="molecule type" value="Genomic_DNA"/>
</dbReference>